<proteinExistence type="predicted"/>
<sequence>MQFMLRFGTSAHRLHSQQPVLPWKQIYSVPPRTSYRKSRLIAAHGQAPQEPKPTRNDEDHRRLTSAILRSAAATWSRLDTPQRLYTVVAAGAVLLAAPQLLTLLLISAERLLVGALLVVEEVLGGALLAGTRLIALSGVLALVAVQVVQYEHLGAHKR</sequence>
<dbReference type="AlphaFoldDB" id="D8TUI7"/>
<evidence type="ECO:0000313" key="3">
    <source>
        <dbReference type="Proteomes" id="UP000001058"/>
    </source>
</evidence>
<keyword evidence="1" id="KW-1133">Transmembrane helix</keyword>
<dbReference type="GeneID" id="9619368"/>
<accession>D8TUI7</accession>
<keyword evidence="1" id="KW-0472">Membrane</keyword>
<organism evidence="3">
    <name type="scientific">Volvox carteri f. nagariensis</name>
    <dbReference type="NCBI Taxonomy" id="3068"/>
    <lineage>
        <taxon>Eukaryota</taxon>
        <taxon>Viridiplantae</taxon>
        <taxon>Chlorophyta</taxon>
        <taxon>core chlorophytes</taxon>
        <taxon>Chlorophyceae</taxon>
        <taxon>CS clade</taxon>
        <taxon>Chlamydomonadales</taxon>
        <taxon>Volvocaceae</taxon>
        <taxon>Volvox</taxon>
    </lineage>
</organism>
<name>D8TUI7_VOLCA</name>
<dbReference type="InParanoid" id="D8TUI7"/>
<dbReference type="KEGG" id="vcn:VOLCADRAFT_104572"/>
<feature type="transmembrane region" description="Helical" evidence="1">
    <location>
        <begin position="126"/>
        <end position="148"/>
    </location>
</feature>
<dbReference type="RefSeq" id="XP_002950162.1">
    <property type="nucleotide sequence ID" value="XM_002950116.1"/>
</dbReference>
<keyword evidence="3" id="KW-1185">Reference proteome</keyword>
<protein>
    <submittedName>
        <fullName evidence="2">Uncharacterized protein</fullName>
    </submittedName>
</protein>
<evidence type="ECO:0000313" key="2">
    <source>
        <dbReference type="EMBL" id="EFJ48830.1"/>
    </source>
</evidence>
<evidence type="ECO:0000256" key="1">
    <source>
        <dbReference type="SAM" id="Phobius"/>
    </source>
</evidence>
<feature type="transmembrane region" description="Helical" evidence="1">
    <location>
        <begin position="84"/>
        <end position="106"/>
    </location>
</feature>
<gene>
    <name evidence="2" type="ORF">VOLCADRAFT_104572</name>
</gene>
<reference evidence="2 3" key="1">
    <citation type="journal article" date="2010" name="Science">
        <title>Genomic analysis of organismal complexity in the multicellular green alga Volvox carteri.</title>
        <authorList>
            <person name="Prochnik S.E."/>
            <person name="Umen J."/>
            <person name="Nedelcu A.M."/>
            <person name="Hallmann A."/>
            <person name="Miller S.M."/>
            <person name="Nishii I."/>
            <person name="Ferris P."/>
            <person name="Kuo A."/>
            <person name="Mitros T."/>
            <person name="Fritz-Laylin L.K."/>
            <person name="Hellsten U."/>
            <person name="Chapman J."/>
            <person name="Simakov O."/>
            <person name="Rensing S.A."/>
            <person name="Terry A."/>
            <person name="Pangilinan J."/>
            <person name="Kapitonov V."/>
            <person name="Jurka J."/>
            <person name="Salamov A."/>
            <person name="Shapiro H."/>
            <person name="Schmutz J."/>
            <person name="Grimwood J."/>
            <person name="Lindquist E."/>
            <person name="Lucas S."/>
            <person name="Grigoriev I.V."/>
            <person name="Schmitt R."/>
            <person name="Kirk D."/>
            <person name="Rokhsar D.S."/>
        </authorList>
    </citation>
    <scope>NUCLEOTIDE SEQUENCE [LARGE SCALE GENOMIC DNA]</scope>
    <source>
        <strain evidence="3">f. Nagariensis / Eve</strain>
    </source>
</reference>
<keyword evidence="1" id="KW-0812">Transmembrane</keyword>
<dbReference type="Proteomes" id="UP000001058">
    <property type="component" value="Unassembled WGS sequence"/>
</dbReference>
<dbReference type="EMBL" id="GL378338">
    <property type="protein sequence ID" value="EFJ48830.1"/>
    <property type="molecule type" value="Genomic_DNA"/>
</dbReference>